<name>A0A2H0X9Z5_UNCKA</name>
<dbReference type="EMBL" id="PEYV01000022">
    <property type="protein sequence ID" value="PIS21736.1"/>
    <property type="molecule type" value="Genomic_DNA"/>
</dbReference>
<accession>A0A2H0X9Z5</accession>
<comment type="caution">
    <text evidence="2">The sequence shown here is derived from an EMBL/GenBank/DDBJ whole genome shotgun (WGS) entry which is preliminary data.</text>
</comment>
<dbReference type="Gene3D" id="1.20.1440.60">
    <property type="entry name" value="23S rRNA-intervening sequence"/>
    <property type="match status" value="1"/>
</dbReference>
<evidence type="ECO:0000259" key="1">
    <source>
        <dbReference type="Pfam" id="PF22296"/>
    </source>
</evidence>
<sequence length="107" mass="12539">MIWIDFVPHIAKSSRYTIGQRIENKFLDLLELSYITYFSCKEKKKEKIAECILILDTLKFIISVAWEGRIIPNGKYEELAIKLDEAGKMFGGWKKNLDNPQKKNRTL</sequence>
<gene>
    <name evidence="2" type="ORF">COT51_01155</name>
</gene>
<feature type="domain" description="bAvd-like" evidence="1">
    <location>
        <begin position="6"/>
        <end position="96"/>
    </location>
</feature>
<dbReference type="Pfam" id="PF22296">
    <property type="entry name" value="bAvd"/>
    <property type="match status" value="1"/>
</dbReference>
<dbReference type="Proteomes" id="UP000231098">
    <property type="component" value="Unassembled WGS sequence"/>
</dbReference>
<proteinExistence type="predicted"/>
<dbReference type="AlphaFoldDB" id="A0A2H0X9Z5"/>
<protein>
    <recommendedName>
        <fullName evidence="1">bAvd-like domain-containing protein</fullName>
    </recommendedName>
</protein>
<organism evidence="2 3">
    <name type="scientific">candidate division WWE3 bacterium CG08_land_8_20_14_0_20_41_15</name>
    <dbReference type="NCBI Taxonomy" id="1975086"/>
    <lineage>
        <taxon>Bacteria</taxon>
        <taxon>Katanobacteria</taxon>
    </lineage>
</organism>
<evidence type="ECO:0000313" key="2">
    <source>
        <dbReference type="EMBL" id="PIS21736.1"/>
    </source>
</evidence>
<evidence type="ECO:0000313" key="3">
    <source>
        <dbReference type="Proteomes" id="UP000231098"/>
    </source>
</evidence>
<dbReference type="InterPro" id="IPR055360">
    <property type="entry name" value="bAvd"/>
</dbReference>
<reference evidence="3" key="1">
    <citation type="submission" date="2017-09" db="EMBL/GenBank/DDBJ databases">
        <title>Depth-based differentiation of microbial function through sediment-hosted aquifers and enrichment of novel symbionts in the deep terrestrial subsurface.</title>
        <authorList>
            <person name="Probst A.J."/>
            <person name="Ladd B."/>
            <person name="Jarett J.K."/>
            <person name="Geller-Mcgrath D.E."/>
            <person name="Sieber C.M.K."/>
            <person name="Emerson J.B."/>
            <person name="Anantharaman K."/>
            <person name="Thomas B.C."/>
            <person name="Malmstrom R."/>
            <person name="Stieglmeier M."/>
            <person name="Klingl A."/>
            <person name="Woyke T."/>
            <person name="Ryan C.M."/>
            <person name="Banfield J.F."/>
        </authorList>
    </citation>
    <scope>NUCLEOTIDE SEQUENCE [LARGE SCALE GENOMIC DNA]</scope>
</reference>
<dbReference type="InterPro" id="IPR036583">
    <property type="entry name" value="23S_rRNA_IVS_sf"/>
</dbReference>
<dbReference type="CDD" id="cd16376">
    <property type="entry name" value="Avd_like"/>
    <property type="match status" value="1"/>
</dbReference>